<feature type="non-terminal residue" evidence="2">
    <location>
        <position position="397"/>
    </location>
</feature>
<dbReference type="EMBL" id="MKHE01000015">
    <property type="protein sequence ID" value="OWK07915.1"/>
    <property type="molecule type" value="Genomic_DNA"/>
</dbReference>
<dbReference type="AlphaFoldDB" id="A0A212CPW3"/>
<feature type="non-terminal residue" evidence="2">
    <location>
        <position position="1"/>
    </location>
</feature>
<feature type="compositionally biased region" description="Polar residues" evidence="1">
    <location>
        <begin position="363"/>
        <end position="377"/>
    </location>
</feature>
<proteinExistence type="predicted"/>
<dbReference type="OrthoDB" id="5350595at2759"/>
<organism evidence="2 3">
    <name type="scientific">Cervus elaphus hippelaphus</name>
    <name type="common">European red deer</name>
    <dbReference type="NCBI Taxonomy" id="46360"/>
    <lineage>
        <taxon>Eukaryota</taxon>
        <taxon>Metazoa</taxon>
        <taxon>Chordata</taxon>
        <taxon>Craniata</taxon>
        <taxon>Vertebrata</taxon>
        <taxon>Euteleostomi</taxon>
        <taxon>Mammalia</taxon>
        <taxon>Eutheria</taxon>
        <taxon>Laurasiatheria</taxon>
        <taxon>Artiodactyla</taxon>
        <taxon>Ruminantia</taxon>
        <taxon>Pecora</taxon>
        <taxon>Cervidae</taxon>
        <taxon>Cervinae</taxon>
        <taxon>Cervus</taxon>
    </lineage>
</organism>
<sequence>CPPGMKQQVLVFYTKLLGKIRQPLLPHINVHRPVQKLIRLCGEVLATPTENEEIQFLCIVCAKLKQDPYLVNFFLENKFKSLASQGGPNAISEDVLKSQDSLSTDTGQSCQPEEPSGASGTEHTDSEDEPAHQMGDLSTSLENLSVTALPEATVFRPNQDYNLDGRIAVKACEGLMLLVSLPEPAAAKCLTQSTCLCELLTDRLASLYKALPQSVDPLDIETVEAINWGSEMGILTSTALLHRIVRQVTSDILLQEMVFFILGEQREPETLAEISRHPLRHRLIEHCDHISDEISIMTLRMFEHLLQKPNEHILYNLVLRNLEERNYTEYKPVCPEDKDVVENGLIAGAVDLEEDPLFTDISPDNTLSNQEWLSSSPPATPDHPKNDGKTEVHKIVN</sequence>
<dbReference type="PANTHER" id="PTHR21705:SF10">
    <property type="entry name" value="FHF COMPLEX SUBUNIT HOOK INTERACTING PROTEIN 2A"/>
    <property type="match status" value="1"/>
</dbReference>
<dbReference type="Proteomes" id="UP000242450">
    <property type="component" value="Chromosome 15"/>
</dbReference>
<feature type="compositionally biased region" description="Polar residues" evidence="1">
    <location>
        <begin position="101"/>
        <end position="111"/>
    </location>
</feature>
<accession>A0A212CPW3</accession>
<evidence type="ECO:0000313" key="3">
    <source>
        <dbReference type="Proteomes" id="UP000242450"/>
    </source>
</evidence>
<gene>
    <name evidence="2" type="ORF">Celaphus_00008710</name>
</gene>
<keyword evidence="3" id="KW-1185">Reference proteome</keyword>
<evidence type="ECO:0000256" key="1">
    <source>
        <dbReference type="SAM" id="MobiDB-lite"/>
    </source>
</evidence>
<evidence type="ECO:0000313" key="2">
    <source>
        <dbReference type="EMBL" id="OWK07915.1"/>
    </source>
</evidence>
<comment type="caution">
    <text evidence="2">The sequence shown here is derived from an EMBL/GenBank/DDBJ whole genome shotgun (WGS) entry which is preliminary data.</text>
</comment>
<dbReference type="Pfam" id="PF10257">
    <property type="entry name" value="RAI16-like"/>
    <property type="match status" value="2"/>
</dbReference>
<feature type="region of interest" description="Disordered" evidence="1">
    <location>
        <begin position="363"/>
        <end position="397"/>
    </location>
</feature>
<protein>
    <submittedName>
        <fullName evidence="2">FAM160B1</fullName>
    </submittedName>
</protein>
<reference evidence="2 3" key="1">
    <citation type="journal article" date="2018" name="Mol. Genet. Genomics">
        <title>The red deer Cervus elaphus genome CerEla1.0: sequencing, annotating, genes, and chromosomes.</title>
        <authorList>
            <person name="Bana N.A."/>
            <person name="Nyiri A."/>
            <person name="Nagy J."/>
            <person name="Frank K."/>
            <person name="Nagy T."/>
            <person name="Steger V."/>
            <person name="Schiller M."/>
            <person name="Lakatos P."/>
            <person name="Sugar L."/>
            <person name="Horn P."/>
            <person name="Barta E."/>
            <person name="Orosz L."/>
        </authorList>
    </citation>
    <scope>NUCLEOTIDE SEQUENCE [LARGE SCALE GENOMIC DNA]</scope>
    <source>
        <strain evidence="2">Hungarian</strain>
    </source>
</reference>
<feature type="region of interest" description="Disordered" evidence="1">
    <location>
        <begin position="101"/>
        <end position="134"/>
    </location>
</feature>
<dbReference type="InterPro" id="IPR019384">
    <property type="entry name" value="FHIP"/>
</dbReference>
<feature type="compositionally biased region" description="Basic and acidic residues" evidence="1">
    <location>
        <begin position="382"/>
        <end position="397"/>
    </location>
</feature>
<name>A0A212CPW3_CEREH</name>
<dbReference type="PANTHER" id="PTHR21705">
    <property type="entry name" value="RAI16 PROTEIN-RELATED"/>
    <property type="match status" value="1"/>
</dbReference>